<dbReference type="PANTHER" id="PTHR32419:SF6">
    <property type="entry name" value="GLUTATHIONE S-TRANSFERASE OMEGA-LIKE 1-RELATED"/>
    <property type="match status" value="1"/>
</dbReference>
<dbReference type="InParanoid" id="A0A1Q5PV39"/>
<sequence length="256" mass="27924">MTQVKLPPAAKRFHLLVAGSCPWCRRVTITRRLLGLADAVGITYASGRGEHGWEFAQGLPAALGEVTLLRDLYARDPEFSGRATVPAVADLATARLVQVESAGILWWLIRTMEAFHAPGAPLLLPHVACGVAEFWHGTDESLTKPFGRAIHATDPAERQAAAAELTQTLIQMNDKFDAVIAELVRFGENTLADVVLFSALTTYFGLGDEKLPVGSRPQDLSLDNLRAYVHGLMMQPDWLVPEEEAALPGLRVHVTR</sequence>
<dbReference type="AlphaFoldDB" id="A0A1Q5PV39"/>
<organism evidence="2 3">
    <name type="scientific">Buchananella hordeovulneris</name>
    <dbReference type="NCBI Taxonomy" id="52770"/>
    <lineage>
        <taxon>Bacteria</taxon>
        <taxon>Bacillati</taxon>
        <taxon>Actinomycetota</taxon>
        <taxon>Actinomycetes</taxon>
        <taxon>Actinomycetales</taxon>
        <taxon>Actinomycetaceae</taxon>
        <taxon>Buchananella</taxon>
    </lineage>
</organism>
<gene>
    <name evidence="2" type="ORF">BSZ40_07270</name>
</gene>
<proteinExistence type="predicted"/>
<keyword evidence="3" id="KW-1185">Reference proteome</keyword>
<dbReference type="PANTHER" id="PTHR32419">
    <property type="entry name" value="GLUTATHIONYL-HYDROQUINONE REDUCTASE"/>
    <property type="match status" value="1"/>
</dbReference>
<evidence type="ECO:0000313" key="3">
    <source>
        <dbReference type="Proteomes" id="UP000185612"/>
    </source>
</evidence>
<name>A0A1Q5PV39_9ACTO</name>
<feature type="domain" description="GST N-terminal" evidence="1">
    <location>
        <begin position="21"/>
        <end position="108"/>
    </location>
</feature>
<dbReference type="InterPro" id="IPR036249">
    <property type="entry name" value="Thioredoxin-like_sf"/>
</dbReference>
<dbReference type="Gene3D" id="3.40.30.10">
    <property type="entry name" value="Glutaredoxin"/>
    <property type="match status" value="1"/>
</dbReference>
<dbReference type="Proteomes" id="UP000185612">
    <property type="component" value="Unassembled WGS sequence"/>
</dbReference>
<reference evidence="3" key="1">
    <citation type="submission" date="2016-12" db="EMBL/GenBank/DDBJ databases">
        <authorList>
            <person name="Meng X."/>
        </authorList>
    </citation>
    <scope>NUCLEOTIDE SEQUENCE [LARGE SCALE GENOMIC DNA]</scope>
    <source>
        <strain evidence="3">DSM 20732</strain>
    </source>
</reference>
<dbReference type="STRING" id="52770.BSZ40_07270"/>
<protein>
    <recommendedName>
        <fullName evidence="1">GST N-terminal domain-containing protein</fullName>
    </recommendedName>
</protein>
<comment type="caution">
    <text evidence="2">The sequence shown here is derived from an EMBL/GenBank/DDBJ whole genome shotgun (WGS) entry which is preliminary data.</text>
</comment>
<dbReference type="Pfam" id="PF13409">
    <property type="entry name" value="GST_N_2"/>
    <property type="match status" value="1"/>
</dbReference>
<dbReference type="EMBL" id="MQVS01000007">
    <property type="protein sequence ID" value="OKL51366.1"/>
    <property type="molecule type" value="Genomic_DNA"/>
</dbReference>
<evidence type="ECO:0000259" key="1">
    <source>
        <dbReference type="Pfam" id="PF13409"/>
    </source>
</evidence>
<dbReference type="GO" id="GO:0005737">
    <property type="term" value="C:cytoplasm"/>
    <property type="evidence" value="ECO:0007669"/>
    <property type="project" value="TreeGrafter"/>
</dbReference>
<dbReference type="RefSeq" id="WP_073824705.1">
    <property type="nucleotide sequence ID" value="NZ_MQVS01000007.1"/>
</dbReference>
<dbReference type="InterPro" id="IPR016639">
    <property type="entry name" value="GST_Omega/GSH"/>
</dbReference>
<dbReference type="InterPro" id="IPR004045">
    <property type="entry name" value="Glutathione_S-Trfase_N"/>
</dbReference>
<accession>A0A1Q5PV39</accession>
<dbReference type="OrthoDB" id="9769158at2"/>
<dbReference type="GO" id="GO:0004364">
    <property type="term" value="F:glutathione transferase activity"/>
    <property type="evidence" value="ECO:0007669"/>
    <property type="project" value="InterPro"/>
</dbReference>
<dbReference type="SUPFAM" id="SSF52833">
    <property type="entry name" value="Thioredoxin-like"/>
    <property type="match status" value="1"/>
</dbReference>
<evidence type="ECO:0000313" key="2">
    <source>
        <dbReference type="EMBL" id="OKL51366.1"/>
    </source>
</evidence>